<comment type="caution">
    <text evidence="1">The sequence shown here is derived from an EMBL/GenBank/DDBJ whole genome shotgun (WGS) entry which is preliminary data.</text>
</comment>
<accession>A0A4Y2DRS0</accession>
<proteinExistence type="predicted"/>
<protein>
    <submittedName>
        <fullName evidence="1">Uncharacterized protein</fullName>
    </submittedName>
</protein>
<dbReference type="Proteomes" id="UP000499080">
    <property type="component" value="Unassembled WGS sequence"/>
</dbReference>
<evidence type="ECO:0000313" key="1">
    <source>
        <dbReference type="EMBL" id="GBM18454.1"/>
    </source>
</evidence>
<gene>
    <name evidence="1" type="ORF">AVEN_66814_1</name>
</gene>
<organism evidence="1 2">
    <name type="scientific">Araneus ventricosus</name>
    <name type="common">Orbweaver spider</name>
    <name type="synonym">Epeira ventricosa</name>
    <dbReference type="NCBI Taxonomy" id="182803"/>
    <lineage>
        <taxon>Eukaryota</taxon>
        <taxon>Metazoa</taxon>
        <taxon>Ecdysozoa</taxon>
        <taxon>Arthropoda</taxon>
        <taxon>Chelicerata</taxon>
        <taxon>Arachnida</taxon>
        <taxon>Araneae</taxon>
        <taxon>Araneomorphae</taxon>
        <taxon>Entelegynae</taxon>
        <taxon>Araneoidea</taxon>
        <taxon>Araneidae</taxon>
        <taxon>Araneus</taxon>
    </lineage>
</organism>
<reference evidence="1 2" key="1">
    <citation type="journal article" date="2019" name="Sci. Rep.">
        <title>Orb-weaving spider Araneus ventricosus genome elucidates the spidroin gene catalogue.</title>
        <authorList>
            <person name="Kono N."/>
            <person name="Nakamura H."/>
            <person name="Ohtoshi R."/>
            <person name="Moran D.A.P."/>
            <person name="Shinohara A."/>
            <person name="Yoshida Y."/>
            <person name="Fujiwara M."/>
            <person name="Mori M."/>
            <person name="Tomita M."/>
            <person name="Arakawa K."/>
        </authorList>
    </citation>
    <scope>NUCLEOTIDE SEQUENCE [LARGE SCALE GENOMIC DNA]</scope>
</reference>
<sequence length="183" mass="20985">MIVIRTRMQYLFELQVSRLTNLLDKRSRWEDSYLSESMYNSITDVTSNVSAGLVKIMRRVSFVCEPLSKTLHDSLLHHSRYICSNYGSHRCTAICVRSCLTEAQVYCIRGKLSSDTILTFRWRAKRSCRARCICFPRAAIRKDTSGITAFVAANPITPLIQGHLARPKTRSDISQRHQNPQSK</sequence>
<name>A0A4Y2DRS0_ARAVE</name>
<evidence type="ECO:0000313" key="2">
    <source>
        <dbReference type="Proteomes" id="UP000499080"/>
    </source>
</evidence>
<dbReference type="AlphaFoldDB" id="A0A4Y2DRS0"/>
<dbReference type="EMBL" id="BGPR01000404">
    <property type="protein sequence ID" value="GBM18454.1"/>
    <property type="molecule type" value="Genomic_DNA"/>
</dbReference>
<keyword evidence="2" id="KW-1185">Reference proteome</keyword>